<reference evidence="3" key="1">
    <citation type="journal article" date="2009" name="BMC Bioinformatics">
        <title>The Mycoplasma conjunctivae genome sequencing, annotation and analysis.</title>
        <authorList>
            <person name="Calderon-Copete S.P."/>
            <person name="Wigger G."/>
            <person name="Wunderlin C."/>
            <person name="Schmidheini T."/>
            <person name="Frey J."/>
            <person name="Quail M.A."/>
            <person name="Falquet L."/>
        </authorList>
    </citation>
    <scope>NUCLEOTIDE SEQUENCE [LARGE SCALE GENOMIC DNA]</scope>
    <source>
        <strain evidence="3">ATCC 25834 / NCTC 10147 / HRC/581</strain>
    </source>
</reference>
<sequence>MKKMLLISSLVALPTITIVSCGQAQLGFQNENDVNKNQDFKDKVEIAFNDFQLEINKDKNTNLTYNQFKTEFENLFAEQKAKQNHDFPFACQEFSSKCLSDPEINDLVIKKLVNKKTLLFSPKKGRPIPWNDNSVNFINWDKKWDDNDKKVELTLRFGHYHSQLQKHTTGIQKFSLVFDE</sequence>
<name>C5J6D7_MESCH</name>
<dbReference type="PROSITE" id="PS51257">
    <property type="entry name" value="PROKAR_LIPOPROTEIN"/>
    <property type="match status" value="1"/>
</dbReference>
<evidence type="ECO:0000256" key="1">
    <source>
        <dbReference type="SAM" id="SignalP"/>
    </source>
</evidence>
<keyword evidence="3" id="KW-1185">Reference proteome</keyword>
<organism evidence="2 3">
    <name type="scientific">Mesomycoplasma conjunctivae (strain ATCC 25834 / NCTC 10147 / HRC/581)</name>
    <name type="common">Mycoplasma conjunctivae</name>
    <dbReference type="NCBI Taxonomy" id="572263"/>
    <lineage>
        <taxon>Bacteria</taxon>
        <taxon>Bacillati</taxon>
        <taxon>Mycoplasmatota</taxon>
        <taxon>Mycoplasmoidales</taxon>
        <taxon>Metamycoplasmataceae</taxon>
        <taxon>Mesomycoplasma</taxon>
    </lineage>
</organism>
<dbReference type="KEGG" id="mco:MCJ_003380"/>
<protein>
    <recommendedName>
        <fullName evidence="4">Lipoprotein</fullName>
    </recommendedName>
</protein>
<dbReference type="eggNOG" id="ENOG5030MXM">
    <property type="taxonomic scope" value="Bacteria"/>
</dbReference>
<accession>C5J6D7</accession>
<feature type="signal peptide" evidence="1">
    <location>
        <begin position="1"/>
        <end position="24"/>
    </location>
</feature>
<feature type="chain" id="PRO_5002953319" description="Lipoprotein" evidence="1">
    <location>
        <begin position="25"/>
        <end position="180"/>
    </location>
</feature>
<dbReference type="Proteomes" id="UP000001491">
    <property type="component" value="Chromosome"/>
</dbReference>
<dbReference type="AlphaFoldDB" id="C5J6D7"/>
<dbReference type="HOGENOM" id="CLU_127623_0_0_14"/>
<proteinExistence type="predicted"/>
<evidence type="ECO:0000313" key="3">
    <source>
        <dbReference type="Proteomes" id="UP000001491"/>
    </source>
</evidence>
<dbReference type="EMBL" id="FM864216">
    <property type="protein sequence ID" value="CAT05029.1"/>
    <property type="molecule type" value="Genomic_DNA"/>
</dbReference>
<evidence type="ECO:0000313" key="2">
    <source>
        <dbReference type="EMBL" id="CAT05029.1"/>
    </source>
</evidence>
<keyword evidence="1" id="KW-0732">Signal</keyword>
<evidence type="ECO:0008006" key="4">
    <source>
        <dbReference type="Google" id="ProtNLM"/>
    </source>
</evidence>
<gene>
    <name evidence="2" type="ordered locus">MCJ_003380</name>
</gene>